<dbReference type="PANTHER" id="PTHR24184:SF11">
    <property type="entry name" value="ANKYRIN REPEAT AND SOCS BOX CONTAINING 3"/>
    <property type="match status" value="1"/>
</dbReference>
<dbReference type="PROSITE" id="PS50088">
    <property type="entry name" value="ANK_REPEAT"/>
    <property type="match status" value="2"/>
</dbReference>
<dbReference type="InterPro" id="IPR011993">
    <property type="entry name" value="PH-like_dom_sf"/>
</dbReference>
<feature type="region of interest" description="Disordered" evidence="3">
    <location>
        <begin position="148"/>
        <end position="203"/>
    </location>
</feature>
<evidence type="ECO:0000313" key="5">
    <source>
        <dbReference type="EMBL" id="TFJ86726.1"/>
    </source>
</evidence>
<feature type="compositionally biased region" description="Basic and acidic residues" evidence="3">
    <location>
        <begin position="488"/>
        <end position="503"/>
    </location>
</feature>
<feature type="repeat" description="ANK" evidence="1">
    <location>
        <begin position="532"/>
        <end position="558"/>
    </location>
</feature>
<dbReference type="Gene3D" id="2.30.29.30">
    <property type="entry name" value="Pleckstrin-homology domain (PH domain)/Phosphotyrosine-binding domain (PTB)"/>
    <property type="match status" value="1"/>
</dbReference>
<proteinExistence type="predicted"/>
<feature type="compositionally biased region" description="Acidic residues" evidence="3">
    <location>
        <begin position="504"/>
        <end position="520"/>
    </location>
</feature>
<dbReference type="InterPro" id="IPR002110">
    <property type="entry name" value="Ankyrin_rpt"/>
</dbReference>
<dbReference type="Proteomes" id="UP000355283">
    <property type="component" value="Unassembled WGS sequence"/>
</dbReference>
<sequence length="1023" mass="110515">MDNFVRRLSSSAKPNVVREDDRARPLIKESEHDDIPFAIEAPGSRRILYFSDSESDCSQISSECTPQSSLETPVSSISEDLAASRTLNDATRVLSVSSTRVFPKTPSSSSSLTTTPFTASLRALPSIREETAITAAAMGVATAGTGAAAQSIESKGDGGESNGVSGQGGRHEHEPGRKIPGSGGEGGHGRKEREKSRSGSRLLSLLPVRRASSKGFALERPRPDRPLTRFLSVGRKASIVPSDGPLPLPCPSLPTSSGALAPSLGATWPKNADADRRALKRLAARLLVRSEEDEWEEARAKPAFDLLDDPGRVLLMEGTVAKRGTSSMMKRTTRRTLLLFPDVLLVADPFCGDGSSGKGGDKVVVRHVIDLRQVRSVWDCSYLEENAWEVEGETRRWRFVCEEREGGAREHARWMAMMKEALWRLALAKEGRRELEVGWMHRLVKGTVFATAMRGDVSLLKLLMAREKKRAREKWRRRRARQQRSRRREAEEKGGGRKGWREGEGEDMEGDGGEEEEEEAAAMAYCTQKDAVGWLPVHYAAAKGREKAVRYLLEMGGEDVDPVTEGGETPLHVAAMCGQEGVVRYLLMWGASIWARNHREEIPLALAVKGLDGWKGGRAGRGGKVERVVSLILAAAPSETMVGKQLSSLDGRGSMPLHAALEVAVEVEGWVQAREEEEVGEEEEEVLKAKEARRRREDAEGLVRLLVDRGADVRARRGVDGLSPLQIACGGGAGRGEKTGKWGGGRLSEALGPPAPRKILQMLLDKGAPPNGVWPVTPPPSLKPSLTTTPKTSTPPSLPAAALRPLEILLTPRFYESEDAAREGGKEGELDPLTEGVEDDAARRMLAARACLAAELIAHGARLSTQKMVKSGVDVAVVATMDAARIEWAQKTVGMPVALEGEGIAGKIEAEEEAEEGGGEGGGREGRRGRGPRKTSKGGMEATSARSAPRRSPSSSGDNLALPPKPAKAEKGVGRKPAGTGARAEKLSRMTNQTEGMQQRAMDFAAAAKALAEREKGRKWWEL</sequence>
<evidence type="ECO:0000313" key="6">
    <source>
        <dbReference type="Proteomes" id="UP000355283"/>
    </source>
</evidence>
<evidence type="ECO:0000256" key="2">
    <source>
        <dbReference type="SAM" id="Coils"/>
    </source>
</evidence>
<comment type="caution">
    <text evidence="5">The sequence shown here is derived from an EMBL/GenBank/DDBJ whole genome shotgun (WGS) entry which is preliminary data.</text>
</comment>
<feature type="region of interest" description="Disordered" evidence="3">
    <location>
        <begin position="473"/>
        <end position="521"/>
    </location>
</feature>
<dbReference type="SUPFAM" id="SSF50729">
    <property type="entry name" value="PH domain-like"/>
    <property type="match status" value="1"/>
</dbReference>
<dbReference type="SUPFAM" id="SSF48403">
    <property type="entry name" value="Ankyrin repeat"/>
    <property type="match status" value="1"/>
</dbReference>
<dbReference type="PROSITE" id="PS50297">
    <property type="entry name" value="ANK_REP_REGION"/>
    <property type="match status" value="2"/>
</dbReference>
<gene>
    <name evidence="5" type="ORF">NSK_001814</name>
</gene>
<dbReference type="Gene3D" id="1.25.40.20">
    <property type="entry name" value="Ankyrin repeat-containing domain"/>
    <property type="match status" value="2"/>
</dbReference>
<feature type="compositionally biased region" description="Basic residues" evidence="3">
    <location>
        <begin position="473"/>
        <end position="487"/>
    </location>
</feature>
<organism evidence="5 6">
    <name type="scientific">Nannochloropsis salina CCMP1776</name>
    <dbReference type="NCBI Taxonomy" id="1027361"/>
    <lineage>
        <taxon>Eukaryota</taxon>
        <taxon>Sar</taxon>
        <taxon>Stramenopiles</taxon>
        <taxon>Ochrophyta</taxon>
        <taxon>Eustigmatophyceae</taxon>
        <taxon>Eustigmatales</taxon>
        <taxon>Monodopsidaceae</taxon>
        <taxon>Microchloropsis</taxon>
        <taxon>Microchloropsis salina</taxon>
    </lineage>
</organism>
<feature type="domain" description="PH" evidence="4">
    <location>
        <begin position="314"/>
        <end position="425"/>
    </location>
</feature>
<feature type="region of interest" description="Disordered" evidence="3">
    <location>
        <begin position="907"/>
        <end position="991"/>
    </location>
</feature>
<reference evidence="5 6" key="1">
    <citation type="submission" date="2019-01" db="EMBL/GenBank/DDBJ databases">
        <title>Nuclear Genome Assembly of the Microalgal Biofuel strain Nannochloropsis salina CCMP1776.</title>
        <authorList>
            <person name="Hovde B."/>
        </authorList>
    </citation>
    <scope>NUCLEOTIDE SEQUENCE [LARGE SCALE GENOMIC DNA]</scope>
    <source>
        <strain evidence="5 6">CCMP1776</strain>
    </source>
</reference>
<dbReference type="PRINTS" id="PR01415">
    <property type="entry name" value="ANKYRIN"/>
</dbReference>
<protein>
    <recommendedName>
        <fullName evidence="4">PH domain-containing protein</fullName>
    </recommendedName>
</protein>
<dbReference type="Pfam" id="PF12796">
    <property type="entry name" value="Ank_2"/>
    <property type="match status" value="1"/>
</dbReference>
<dbReference type="InterPro" id="IPR001849">
    <property type="entry name" value="PH_domain"/>
</dbReference>
<keyword evidence="1" id="KW-0040">ANK repeat</keyword>
<evidence type="ECO:0000256" key="3">
    <source>
        <dbReference type="SAM" id="MobiDB-lite"/>
    </source>
</evidence>
<feature type="coiled-coil region" evidence="2">
    <location>
        <begin position="672"/>
        <end position="709"/>
    </location>
</feature>
<feature type="compositionally biased region" description="Gly residues" evidence="3">
    <location>
        <begin position="159"/>
        <end position="168"/>
    </location>
</feature>
<dbReference type="InterPro" id="IPR036770">
    <property type="entry name" value="Ankyrin_rpt-contain_sf"/>
</dbReference>
<feature type="compositionally biased region" description="Low complexity" evidence="3">
    <location>
        <begin position="944"/>
        <end position="956"/>
    </location>
</feature>
<feature type="region of interest" description="Disordered" evidence="3">
    <location>
        <begin position="770"/>
        <end position="799"/>
    </location>
</feature>
<name>A0A4D9D5S2_9STRA</name>
<feature type="compositionally biased region" description="Low complexity" evidence="3">
    <location>
        <begin position="783"/>
        <end position="799"/>
    </location>
</feature>
<feature type="compositionally biased region" description="Basic and acidic residues" evidence="3">
    <location>
        <begin position="187"/>
        <end position="197"/>
    </location>
</feature>
<dbReference type="EMBL" id="SDOX01000007">
    <property type="protein sequence ID" value="TFJ86726.1"/>
    <property type="molecule type" value="Genomic_DNA"/>
</dbReference>
<accession>A0A4D9D5S2</accession>
<dbReference type="SMART" id="SM00248">
    <property type="entry name" value="ANK"/>
    <property type="match status" value="3"/>
</dbReference>
<keyword evidence="2" id="KW-0175">Coiled coil</keyword>
<dbReference type="AlphaFoldDB" id="A0A4D9D5S2"/>
<evidence type="ECO:0000259" key="4">
    <source>
        <dbReference type="SMART" id="SM00233"/>
    </source>
</evidence>
<dbReference type="PANTHER" id="PTHR24184">
    <property type="entry name" value="SI:CH211-189E2.2"/>
    <property type="match status" value="1"/>
</dbReference>
<dbReference type="SMART" id="SM00233">
    <property type="entry name" value="PH"/>
    <property type="match status" value="1"/>
</dbReference>
<feature type="repeat" description="ANK" evidence="1">
    <location>
        <begin position="566"/>
        <end position="598"/>
    </location>
</feature>
<dbReference type="OrthoDB" id="195565at2759"/>
<keyword evidence="6" id="KW-1185">Reference proteome</keyword>
<evidence type="ECO:0000256" key="1">
    <source>
        <dbReference type="PROSITE-ProRule" id="PRU00023"/>
    </source>
</evidence>
<feature type="region of interest" description="Disordered" evidence="3">
    <location>
        <begin position="1"/>
        <end position="29"/>
    </location>
</feature>
<feature type="compositionally biased region" description="Basic and acidic residues" evidence="3">
    <location>
        <begin position="16"/>
        <end position="29"/>
    </location>
</feature>